<accession>A0A8J3LVQ2</accession>
<proteinExistence type="predicted"/>
<dbReference type="RefSeq" id="WP_203883044.1">
    <property type="nucleotide sequence ID" value="NZ_BAABHH010000016.1"/>
</dbReference>
<dbReference type="Proteomes" id="UP000630097">
    <property type="component" value="Unassembled WGS sequence"/>
</dbReference>
<name>A0A8J3LVQ2_9ACTN</name>
<dbReference type="AlphaFoldDB" id="A0A8J3LVQ2"/>
<evidence type="ECO:0000313" key="2">
    <source>
        <dbReference type="Proteomes" id="UP000630097"/>
    </source>
</evidence>
<dbReference type="EMBL" id="BONV01000009">
    <property type="protein sequence ID" value="GIG79602.1"/>
    <property type="molecule type" value="Genomic_DNA"/>
</dbReference>
<comment type="caution">
    <text evidence="1">The sequence shown here is derived from an EMBL/GenBank/DDBJ whole genome shotgun (WGS) entry which is preliminary data.</text>
</comment>
<organism evidence="1 2">
    <name type="scientific">Planotetraspora kaengkrachanensis</name>
    <dbReference type="NCBI Taxonomy" id="575193"/>
    <lineage>
        <taxon>Bacteria</taxon>
        <taxon>Bacillati</taxon>
        <taxon>Actinomycetota</taxon>
        <taxon>Actinomycetes</taxon>
        <taxon>Streptosporangiales</taxon>
        <taxon>Streptosporangiaceae</taxon>
        <taxon>Planotetraspora</taxon>
    </lineage>
</organism>
<reference evidence="1 2" key="1">
    <citation type="submission" date="2021-01" db="EMBL/GenBank/DDBJ databases">
        <title>Whole genome shotgun sequence of Planotetraspora kaengkrachanensis NBRC 104272.</title>
        <authorList>
            <person name="Komaki H."/>
            <person name="Tamura T."/>
        </authorList>
    </citation>
    <scope>NUCLEOTIDE SEQUENCE [LARGE SCALE GENOMIC DNA]</scope>
    <source>
        <strain evidence="1 2">NBRC 104272</strain>
    </source>
</reference>
<keyword evidence="2" id="KW-1185">Reference proteome</keyword>
<sequence length="168" mass="18828">MANELLVALVGIGGTLAATIVTYIGGSQQAARGQKAEREKARQERRAVVYLDVLTMMLGLSEKVDRLALRTTESDVEVGRKDFPTRQELAVVQAKIRLYGTKVVRQLYQEWLGLLNELLDTDNYIEYARRWGAVTMLSEISAKQAAGRKALADVVDRLSEQMNRELDE</sequence>
<protein>
    <submittedName>
        <fullName evidence="1">Uncharacterized protein</fullName>
    </submittedName>
</protein>
<gene>
    <name evidence="1" type="ORF">Pka01_27290</name>
</gene>
<evidence type="ECO:0000313" key="1">
    <source>
        <dbReference type="EMBL" id="GIG79602.1"/>
    </source>
</evidence>